<dbReference type="RefSeq" id="WP_140193356.1">
    <property type="nucleotide sequence ID" value="NZ_CP065915.1"/>
</dbReference>
<dbReference type="Proteomes" id="UP000314011">
    <property type="component" value="Unassembled WGS sequence"/>
</dbReference>
<feature type="chain" id="PRO_5022988117" evidence="1">
    <location>
        <begin position="17"/>
        <end position="148"/>
    </location>
</feature>
<dbReference type="EMBL" id="VFFF01000001">
    <property type="protein sequence ID" value="TNY32676.1"/>
    <property type="molecule type" value="Genomic_DNA"/>
</dbReference>
<evidence type="ECO:0000313" key="2">
    <source>
        <dbReference type="EMBL" id="TNY32676.1"/>
    </source>
</evidence>
<name>A0A5C5GGL4_9RHOB</name>
<sequence>MRLALALILAPGLALAQGEQCLLTEGEQALTLAPVDLGDGMVAQEFLPGAIDGIPDGVVDFAHCESGGHIVVAMPENDQGNRPSAEMVIGIMEDAMANEELVPAQVLADGYTRAGAPAQVRQSTTETCGCSVFYPDAVGEKTPWEELG</sequence>
<feature type="signal peptide" evidence="1">
    <location>
        <begin position="1"/>
        <end position="16"/>
    </location>
</feature>
<comment type="caution">
    <text evidence="2">The sequence shown here is derived from an EMBL/GenBank/DDBJ whole genome shotgun (WGS) entry which is preliminary data.</text>
</comment>
<organism evidence="2 3">
    <name type="scientific">Pelagovum pacificum</name>
    <dbReference type="NCBI Taxonomy" id="2588711"/>
    <lineage>
        <taxon>Bacteria</taxon>
        <taxon>Pseudomonadati</taxon>
        <taxon>Pseudomonadota</taxon>
        <taxon>Alphaproteobacteria</taxon>
        <taxon>Rhodobacterales</taxon>
        <taxon>Paracoccaceae</taxon>
        <taxon>Pelagovum</taxon>
    </lineage>
</organism>
<reference evidence="2 3" key="1">
    <citation type="submission" date="2019-06" db="EMBL/GenBank/DDBJ databases">
        <title>Genome of new Rhodobacteraceae sp. SM1903.</title>
        <authorList>
            <person name="Ren X."/>
        </authorList>
    </citation>
    <scope>NUCLEOTIDE SEQUENCE [LARGE SCALE GENOMIC DNA]</scope>
    <source>
        <strain evidence="2 3">SM1903</strain>
    </source>
</reference>
<dbReference type="AlphaFoldDB" id="A0A5C5GGL4"/>
<evidence type="ECO:0000313" key="3">
    <source>
        <dbReference type="Proteomes" id="UP000314011"/>
    </source>
</evidence>
<evidence type="ECO:0000256" key="1">
    <source>
        <dbReference type="SAM" id="SignalP"/>
    </source>
</evidence>
<proteinExistence type="predicted"/>
<protein>
    <submittedName>
        <fullName evidence="2">Uncharacterized protein</fullName>
    </submittedName>
</protein>
<dbReference type="OrthoDB" id="7842537at2"/>
<accession>A0A5C5GGL4</accession>
<gene>
    <name evidence="2" type="ORF">FHY64_05190</name>
</gene>
<keyword evidence="1" id="KW-0732">Signal</keyword>
<keyword evidence="3" id="KW-1185">Reference proteome</keyword>